<gene>
    <name evidence="1" type="ORF">I5Q82_11620</name>
</gene>
<evidence type="ECO:0000313" key="1">
    <source>
        <dbReference type="EMBL" id="QQR28750.1"/>
    </source>
</evidence>
<proteinExistence type="predicted"/>
<evidence type="ECO:0000313" key="2">
    <source>
        <dbReference type="Proteomes" id="UP000596035"/>
    </source>
</evidence>
<reference evidence="1 2" key="1">
    <citation type="submission" date="2020-11" db="EMBL/GenBank/DDBJ databases">
        <title>Closed and high quality bacterial genomes of the OMM12 community.</title>
        <authorList>
            <person name="Marbouty M."/>
            <person name="Lamy-Besnier Q."/>
            <person name="Debarbieux L."/>
            <person name="Koszul R."/>
        </authorList>
    </citation>
    <scope>NUCLEOTIDE SEQUENCE [LARGE SCALE GENOMIC DNA]</scope>
    <source>
        <strain evidence="1 2">KB18</strain>
    </source>
</reference>
<organism evidence="1 2">
    <name type="scientific">Acutalibacter muris</name>
    <dbReference type="NCBI Taxonomy" id="1796620"/>
    <lineage>
        <taxon>Bacteria</taxon>
        <taxon>Bacillati</taxon>
        <taxon>Bacillota</taxon>
        <taxon>Clostridia</taxon>
        <taxon>Eubacteriales</taxon>
        <taxon>Acutalibacteraceae</taxon>
        <taxon>Acutalibacter</taxon>
    </lineage>
</organism>
<sequence length="52" mass="6256">MKNTIKTIMNTLNRTRRQNESFELFMQERADVFQVTGQKEQAMFWSQCLLGR</sequence>
<accession>A0AA92L3H0</accession>
<dbReference type="Proteomes" id="UP000596035">
    <property type="component" value="Chromosome"/>
</dbReference>
<dbReference type="AlphaFoldDB" id="A0AA92L3H0"/>
<name>A0AA92L3H0_9FIRM</name>
<protein>
    <submittedName>
        <fullName evidence="1">Uncharacterized protein</fullName>
    </submittedName>
</protein>
<dbReference type="RefSeq" id="WP_157130611.1">
    <property type="nucleotide sequence ID" value="NZ_CAJTCQ010000002.1"/>
</dbReference>
<dbReference type="EMBL" id="CP065321">
    <property type="protein sequence ID" value="QQR28750.1"/>
    <property type="molecule type" value="Genomic_DNA"/>
</dbReference>